<dbReference type="Gene3D" id="3.40.50.300">
    <property type="entry name" value="P-loop containing nucleotide triphosphate hydrolases"/>
    <property type="match status" value="1"/>
</dbReference>
<dbReference type="PANTHER" id="PTHR10039">
    <property type="entry name" value="AMELOGENIN"/>
    <property type="match status" value="1"/>
</dbReference>
<dbReference type="Proteomes" id="UP000578531">
    <property type="component" value="Unassembled WGS sequence"/>
</dbReference>
<proteinExistence type="predicted"/>
<dbReference type="EMBL" id="JACCJC010000032">
    <property type="protein sequence ID" value="KAF6234101.1"/>
    <property type="molecule type" value="Genomic_DNA"/>
</dbReference>
<evidence type="ECO:0008006" key="7">
    <source>
        <dbReference type="Google" id="ProtNLM"/>
    </source>
</evidence>
<feature type="compositionally biased region" description="Polar residues" evidence="2">
    <location>
        <begin position="615"/>
        <end position="626"/>
    </location>
</feature>
<protein>
    <recommendedName>
        <fullName evidence="7">NACHT domain-containing protein</fullName>
    </recommendedName>
</protein>
<feature type="domain" description="Nephrocystin 3-like N-terminal" evidence="3">
    <location>
        <begin position="257"/>
        <end position="428"/>
    </location>
</feature>
<sequence length="1204" mass="138410">MDPLTAFSLACGVIQVVDFSTKTLVKCKEIYREGSSSEYLELESMTRHLVDVRAGLDLPGPPQSADSIHKVDDQSMVELAKECSITADQLIEKLRSVKTEGPHKKRQAIMKTVKLLWEKGEIQEIQKRLDGYRNTLDTQILINLRQRVDLASLQHNKEFRNLDEKIQKLIQSFSQRPVDFEELRALIQTDNEKTREHVHNKLQEHERRLAEEEYRTRLLDSLWFAEILSREETIAEAHSETFQWIFDRSGQAVRPWDNFIAWLKSGEGIYWISGKAGSGKSTLMSFLCQDERTIDALTTWAGTKDIFTPKFFFWSGGEKMQKSVEGLLRSLLWQILYEFPEMNVLSFDIGLRTELNRSISREHGSIGAWTRRRLQRMLLEVIDKLQNSCCLCFFIDGLDEFDEDEDELIAVVQDIVSSTGVKVCSSSRPYKVFEDAFGPSAKLRLQDLTYKDIQRYVTDKFQGVRQLKSMTSENEYEMNELKKELVTRAEGVFLWVSLAVKDQIRGLRNEDSPEQLRERLARLPSEVEGIYLRMLLQIDKPYRQEASRFLQMALNSPGWTLLEHALASYKDLDNILLTPANISKSELVLLCQWTRKRITTTCTGLLEVREHRTPGTESEASDTDTQLLDADSEDEASASDSKSETTDESDHGQVSRQPSPEPDNNDSHSDYGSSDISAEAFNLESYDTVKLIHRTAVDFMKVGQGKAFLEANLLPEFDPQLLYLKTLLGTLCLFPEYQRRGPSKVAEFMLDLVFTENRTGMAQIELCELIDRTMSVLDQGHPDWRPNSHWCTRWDRFLEMQAREQDRSYLSTRMSSRSSSRDSFYSARSDPMARRESIDAPAGLSHLLPYDFLGYAASWGLYHYVQQTLDCRAKRLDLETANYLLYCSTLSCKDRPRICSQSGLVADLLRRGGNPNTRLLTNTIWGNFLNGFYEYTFQCALPYMTRKTDPLSDWLSNFTEMIAAFVEHGADIHTIFDLSLDCREYPWLEVFGISLNEKVSSFKFDMQMSALSIIESYLSHQPQFSRIQEMCIARGALLYSRCATFHFRLRGKDVEYTEQWRKYELSEQESREFLELLAPNAVFCFAKGSGAEGSETKEALSHQRARFHDWIKLVCCYEEARLDPVTSPMSGSNTSRSQSGTMYIQTPELKETQRERCMFARVIRNFILTIPTTLSKSSGNETIFLSSLPELRIVLPAFTPFDNA</sequence>
<dbReference type="PANTHER" id="PTHR10039:SF5">
    <property type="entry name" value="NACHT DOMAIN-CONTAINING PROTEIN"/>
    <property type="match status" value="1"/>
</dbReference>
<evidence type="ECO:0000256" key="2">
    <source>
        <dbReference type="SAM" id="MobiDB-lite"/>
    </source>
</evidence>
<feature type="domain" description="DUF7791" evidence="4">
    <location>
        <begin position="537"/>
        <end position="734"/>
    </location>
</feature>
<dbReference type="Pfam" id="PF24883">
    <property type="entry name" value="NPHP3_N"/>
    <property type="match status" value="1"/>
</dbReference>
<feature type="compositionally biased region" description="Basic and acidic residues" evidence="2">
    <location>
        <begin position="641"/>
        <end position="653"/>
    </location>
</feature>
<dbReference type="Pfam" id="PF25053">
    <property type="entry name" value="DUF7791"/>
    <property type="match status" value="1"/>
</dbReference>
<dbReference type="OrthoDB" id="443402at2759"/>
<dbReference type="RefSeq" id="XP_037163502.1">
    <property type="nucleotide sequence ID" value="XM_037309423.1"/>
</dbReference>
<reference evidence="5 6" key="1">
    <citation type="journal article" date="2020" name="Genomics">
        <title>Complete, high-quality genomes from long-read metagenomic sequencing of two wolf lichen thalli reveals enigmatic genome architecture.</title>
        <authorList>
            <person name="McKenzie S.K."/>
            <person name="Walston R.F."/>
            <person name="Allen J.L."/>
        </authorList>
    </citation>
    <scope>NUCLEOTIDE SEQUENCE [LARGE SCALE GENOMIC DNA]</scope>
    <source>
        <strain evidence="5">WasteWater2</strain>
    </source>
</reference>
<evidence type="ECO:0000259" key="3">
    <source>
        <dbReference type="Pfam" id="PF24883"/>
    </source>
</evidence>
<accession>A0A8H6FST3</accession>
<dbReference type="InterPro" id="IPR056884">
    <property type="entry name" value="NPHP3-like_N"/>
</dbReference>
<keyword evidence="1" id="KW-0677">Repeat</keyword>
<feature type="region of interest" description="Disordered" evidence="2">
    <location>
        <begin position="609"/>
        <end position="674"/>
    </location>
</feature>
<organism evidence="5 6">
    <name type="scientific">Letharia columbiana</name>
    <dbReference type="NCBI Taxonomy" id="112416"/>
    <lineage>
        <taxon>Eukaryota</taxon>
        <taxon>Fungi</taxon>
        <taxon>Dikarya</taxon>
        <taxon>Ascomycota</taxon>
        <taxon>Pezizomycotina</taxon>
        <taxon>Lecanoromycetes</taxon>
        <taxon>OSLEUM clade</taxon>
        <taxon>Lecanoromycetidae</taxon>
        <taxon>Lecanorales</taxon>
        <taxon>Lecanorineae</taxon>
        <taxon>Parmeliaceae</taxon>
        <taxon>Letharia</taxon>
    </lineage>
</organism>
<keyword evidence="6" id="KW-1185">Reference proteome</keyword>
<dbReference type="InterPro" id="IPR027417">
    <property type="entry name" value="P-loop_NTPase"/>
</dbReference>
<dbReference type="GeneID" id="59289176"/>
<dbReference type="InterPro" id="IPR056693">
    <property type="entry name" value="DUF7791"/>
</dbReference>
<evidence type="ECO:0000256" key="1">
    <source>
        <dbReference type="ARBA" id="ARBA00022737"/>
    </source>
</evidence>
<name>A0A8H6FST3_9LECA</name>
<gene>
    <name evidence="5" type="ORF">HO173_007520</name>
</gene>
<dbReference type="AlphaFoldDB" id="A0A8H6FST3"/>
<comment type="caution">
    <text evidence="5">The sequence shown here is derived from an EMBL/GenBank/DDBJ whole genome shotgun (WGS) entry which is preliminary data.</text>
</comment>
<dbReference type="SUPFAM" id="SSF52540">
    <property type="entry name" value="P-loop containing nucleoside triphosphate hydrolases"/>
    <property type="match status" value="1"/>
</dbReference>
<evidence type="ECO:0000259" key="4">
    <source>
        <dbReference type="Pfam" id="PF25053"/>
    </source>
</evidence>
<evidence type="ECO:0000313" key="6">
    <source>
        <dbReference type="Proteomes" id="UP000578531"/>
    </source>
</evidence>
<evidence type="ECO:0000313" key="5">
    <source>
        <dbReference type="EMBL" id="KAF6234101.1"/>
    </source>
</evidence>